<comment type="caution">
    <text evidence="1">The sequence shown here is derived from an EMBL/GenBank/DDBJ whole genome shotgun (WGS) entry which is preliminary data.</text>
</comment>
<sequence>MRPLFTSMKQDRDRFKAIAIAIVVIFILSISGIVRLITDYWWFDALGASQIFMTGLKAKILLFILSASFFLAFALINLRISSKSNESRFSFKRKFMVVLAISFFIGLSSSGKWFVVLQYLNQVPFNLSDPIFAKDVSFYVFSLPFMIALRNFLMACVIITALLVLVDYLQSFIVRFFKQPEIIAPDGTTYSADFKLAISNMGQKALVHITVLGSFFFVLLAAGHYLARFGVMYSEKGIVVGAGYADVVAYLPVVQVLMIMAAIIAVLCYVWIFAISKQQSPGKRNILASVIVIYLIASLIAPAVIPGIVQAFKVSPNEEKLEQPYIESNIKFTKIAYGLTKVVEKDFSVEMMTPEILSNATATLDNIRILDWRPLTQTYKQTQEMRLYYDLSGIDIDRYEINGNYTEVMIAPREMNQERLQAKTWVNLHLVYTHGFGAVMSPVNSVTKEGMPNYLIKDIPPVCTVPDEELQIEVPQIYYGEMDNDFVIVNTRTAEFDYPMGDANEYTHYDGGGGVKLDSSTKELLMAIRFADIKIMLSGEITPESRILFDRAIRERISKITPFLTLDEDPYLVISDGKLYWMLDAYTVTDKFPYSERHGSINYVRNSVKIVVDAYNGDVTCYIVNTTDPVIATYTKIFPGYFKSFDLMPDGLKKHVRYPEGLFEVQSAIYNTYHMDNVKVFYNKEDAWQIPNEVYGTGKQVPVDPYYIIIKLPGGAKEEFVLMRSVTPIRKDNMVAWLAARSDGDHYGELLLYKFPKERLVYGPLQIEAKFDQDAVISQQLTLWSQQGSRVTRGNLLVIPLSGSILYIEPLYIQAETGQLPELKRVLVSDGERVVMEENFASALVALFGETRSDGAAEAGSEEGEKSTDVLIAEAQMHYDAILDSMGTNWTAFGENFDKLGEVLGELGGD</sequence>
<gene>
    <name evidence="1" type="ORF">C4B59_15705</name>
</gene>
<evidence type="ECO:0000313" key="2">
    <source>
        <dbReference type="Proteomes" id="UP000248329"/>
    </source>
</evidence>
<accession>A0AC61KYK7</accession>
<protein>
    <submittedName>
        <fullName evidence="1">UPF0182 family protein</fullName>
    </submittedName>
</protein>
<proteinExistence type="predicted"/>
<reference evidence="1" key="1">
    <citation type="submission" date="2018-01" db="EMBL/GenBank/DDBJ databases">
        <authorList>
            <person name="Krukenberg V."/>
        </authorList>
    </citation>
    <scope>NUCLEOTIDE SEQUENCE</scope>
    <source>
        <strain evidence="1">E20ANME2</strain>
    </source>
</reference>
<organism evidence="1 2">
    <name type="scientific">Candidatus Methanogaster sp</name>
    <dbReference type="NCBI Taxonomy" id="3386292"/>
    <lineage>
        <taxon>Archaea</taxon>
        <taxon>Methanobacteriati</taxon>
        <taxon>Methanobacteriota</taxon>
        <taxon>Stenosarchaea group</taxon>
        <taxon>Methanomicrobia</taxon>
        <taxon>Methanosarcinales</taxon>
        <taxon>ANME-2 cluster</taxon>
        <taxon>Candidatus Methanogasteraceae</taxon>
        <taxon>Candidatus Methanogaster</taxon>
    </lineage>
</organism>
<dbReference type="Proteomes" id="UP000248329">
    <property type="component" value="Unassembled WGS sequence"/>
</dbReference>
<name>A0AC61KYK7_9EURY</name>
<dbReference type="EMBL" id="PQXF01000068">
    <property type="protein sequence ID" value="PXF57173.1"/>
    <property type="molecule type" value="Genomic_DNA"/>
</dbReference>
<evidence type="ECO:0000313" key="1">
    <source>
        <dbReference type="EMBL" id="PXF57173.1"/>
    </source>
</evidence>